<evidence type="ECO:0000256" key="3">
    <source>
        <dbReference type="ARBA" id="ARBA00022729"/>
    </source>
</evidence>
<sequence>MKKIFLCFFFLVIVMFSCKGRSGTIARESPVRAEGEPAYGDALVTGTIGEPTILIPMLAGDSASHEVAGMIFNGLVKYDTDLSVIGDLAESWDVSKDGLVITFHLRKGVRWTDGADFTAEDVMFGYKTIIDKKTPTAYSEDFLQVKKAEVVDNYTFKVTYEKPFAPALTSWGGLVVLPKHLLEGKDITKTGFGREPVGLGPYRLAKWVSGQELLLDSNHDYFEGRPFIDRYIYRIIPDRATMFLELQTGGVDMMDLTPIQYTKQTENDFFRNTFQKFRYPQFAYTYMGFNLKHPFFKDKRVRQAIAYAIDKSEIVDVVLFGLGSPATGPYVPNTWPYNPNVKEYKYDPDKAKQLLREAGWASNSTGILEKDGKPFEFTIRTNMGNTLRMNTATIIQWRLAKVGIKVKIEAIEWSTFVNQFIDKRRFEAVILGWSIGLDPDQYDIWFSGKTKEKEFNFIGYSNSEVDELLEKGRRTYDISERKKAYFRIQEILADELPYIFLYVPAATPIVHGRFKGIKPSPIGISYNLPKWYVPRQLQRHRMEP</sequence>
<dbReference type="Gene3D" id="3.90.76.10">
    <property type="entry name" value="Dipeptide-binding Protein, Domain 1"/>
    <property type="match status" value="1"/>
</dbReference>
<dbReference type="FunFam" id="3.90.76.10:FF:000004">
    <property type="entry name" value="Peptide ABC transporter substrate-binding protein"/>
    <property type="match status" value="1"/>
</dbReference>
<dbReference type="PANTHER" id="PTHR30290">
    <property type="entry name" value="PERIPLASMIC BINDING COMPONENT OF ABC TRANSPORTER"/>
    <property type="match status" value="1"/>
</dbReference>
<dbReference type="GO" id="GO:0015833">
    <property type="term" value="P:peptide transport"/>
    <property type="evidence" value="ECO:0007669"/>
    <property type="project" value="TreeGrafter"/>
</dbReference>
<evidence type="ECO:0000259" key="4">
    <source>
        <dbReference type="Pfam" id="PF00496"/>
    </source>
</evidence>
<dbReference type="InterPro" id="IPR000914">
    <property type="entry name" value="SBP_5_dom"/>
</dbReference>
<dbReference type="Gene3D" id="3.10.105.10">
    <property type="entry name" value="Dipeptide-binding Protein, Domain 3"/>
    <property type="match status" value="1"/>
</dbReference>
<protein>
    <submittedName>
        <fullName evidence="5">Peptide ABC transporter, periplasmic peptide-binding lipoprotein</fullName>
    </submittedName>
</protein>
<dbReference type="PROSITE" id="PS51257">
    <property type="entry name" value="PROKAR_LIPOPROTEIN"/>
    <property type="match status" value="1"/>
</dbReference>
<dbReference type="PIRSF" id="PIRSF002741">
    <property type="entry name" value="MppA"/>
    <property type="match status" value="1"/>
</dbReference>
<accession>A0A2U3QF49</accession>
<dbReference type="AlphaFoldDB" id="A0A2U3QF49"/>
<keyword evidence="6" id="KW-1185">Reference proteome</keyword>
<keyword evidence="2" id="KW-0813">Transport</keyword>
<dbReference type="GO" id="GO:0030288">
    <property type="term" value="C:outer membrane-bounded periplasmic space"/>
    <property type="evidence" value="ECO:0007669"/>
    <property type="project" value="UniProtKB-ARBA"/>
</dbReference>
<evidence type="ECO:0000256" key="2">
    <source>
        <dbReference type="ARBA" id="ARBA00022448"/>
    </source>
</evidence>
<evidence type="ECO:0000256" key="1">
    <source>
        <dbReference type="ARBA" id="ARBA00005695"/>
    </source>
</evidence>
<feature type="domain" description="Solute-binding protein family 5" evidence="4">
    <location>
        <begin position="84"/>
        <end position="449"/>
    </location>
</feature>
<dbReference type="OrthoDB" id="9772924at2"/>
<name>A0A2U3QF49_9BACT</name>
<evidence type="ECO:0000313" key="6">
    <source>
        <dbReference type="Proteomes" id="UP000245125"/>
    </source>
</evidence>
<reference evidence="6" key="1">
    <citation type="submission" date="2018-03" db="EMBL/GenBank/DDBJ databases">
        <authorList>
            <person name="Zecchin S."/>
        </authorList>
    </citation>
    <scope>NUCLEOTIDE SEQUENCE [LARGE SCALE GENOMIC DNA]</scope>
</reference>
<dbReference type="Gene3D" id="3.40.190.10">
    <property type="entry name" value="Periplasmic binding protein-like II"/>
    <property type="match status" value="1"/>
</dbReference>
<dbReference type="FunFam" id="3.10.105.10:FF:000006">
    <property type="entry name" value="Peptide ABC transporter substrate-binding protein"/>
    <property type="match status" value="1"/>
</dbReference>
<keyword evidence="3" id="KW-0732">Signal</keyword>
<dbReference type="CDD" id="cd08514">
    <property type="entry name" value="PBP2_AppA_like"/>
    <property type="match status" value="1"/>
</dbReference>
<dbReference type="GO" id="GO:1904680">
    <property type="term" value="F:peptide transmembrane transporter activity"/>
    <property type="evidence" value="ECO:0007669"/>
    <property type="project" value="TreeGrafter"/>
</dbReference>
<dbReference type="Pfam" id="PF00496">
    <property type="entry name" value="SBP_bac_5"/>
    <property type="match status" value="1"/>
</dbReference>
<dbReference type="Proteomes" id="UP000245125">
    <property type="component" value="Unassembled WGS sequence"/>
</dbReference>
<dbReference type="SUPFAM" id="SSF53850">
    <property type="entry name" value="Periplasmic binding protein-like II"/>
    <property type="match status" value="1"/>
</dbReference>
<evidence type="ECO:0000313" key="5">
    <source>
        <dbReference type="EMBL" id="SPQ00014.1"/>
    </source>
</evidence>
<organism evidence="5 6">
    <name type="scientific">Candidatus Sulfobium mesophilum</name>
    <dbReference type="NCBI Taxonomy" id="2016548"/>
    <lineage>
        <taxon>Bacteria</taxon>
        <taxon>Pseudomonadati</taxon>
        <taxon>Nitrospirota</taxon>
        <taxon>Nitrospiria</taxon>
        <taxon>Nitrospirales</taxon>
        <taxon>Nitrospiraceae</taxon>
        <taxon>Candidatus Sulfobium</taxon>
    </lineage>
</organism>
<comment type="similarity">
    <text evidence="1">Belongs to the bacterial solute-binding protein 5 family.</text>
</comment>
<keyword evidence="5" id="KW-0449">Lipoprotein</keyword>
<dbReference type="EMBL" id="OUUY01000057">
    <property type="protein sequence ID" value="SPQ00014.1"/>
    <property type="molecule type" value="Genomic_DNA"/>
</dbReference>
<gene>
    <name evidence="5" type="ORF">NBG4_150015</name>
</gene>
<proteinExistence type="inferred from homology"/>
<dbReference type="InterPro" id="IPR039424">
    <property type="entry name" value="SBP_5"/>
</dbReference>
<dbReference type="PANTHER" id="PTHR30290:SF38">
    <property type="entry name" value="D,D-DIPEPTIDE-BINDING PERIPLASMIC PROTEIN DDPA-RELATED"/>
    <property type="match status" value="1"/>
</dbReference>
<dbReference type="GO" id="GO:0043190">
    <property type="term" value="C:ATP-binding cassette (ABC) transporter complex"/>
    <property type="evidence" value="ECO:0007669"/>
    <property type="project" value="InterPro"/>
</dbReference>
<dbReference type="InterPro" id="IPR030678">
    <property type="entry name" value="Peptide/Ni-bd"/>
</dbReference>